<evidence type="ECO:0000256" key="2">
    <source>
        <dbReference type="SAM" id="Phobius"/>
    </source>
</evidence>
<reference evidence="3 4" key="2">
    <citation type="submission" date="2020-03" db="EMBL/GenBank/DDBJ databases">
        <authorList>
            <person name="Ichikawa N."/>
            <person name="Kimura A."/>
            <person name="Kitahashi Y."/>
            <person name="Uohara A."/>
        </authorList>
    </citation>
    <scope>NUCLEOTIDE SEQUENCE [LARGE SCALE GENOMIC DNA]</scope>
    <source>
        <strain evidence="3 4">NBRC 107702</strain>
    </source>
</reference>
<accession>A0A6F8XJ41</accession>
<name>A0A6F8XJ41_9ACTN</name>
<feature type="region of interest" description="Disordered" evidence="1">
    <location>
        <begin position="203"/>
        <end position="226"/>
    </location>
</feature>
<keyword evidence="4" id="KW-1185">Reference proteome</keyword>
<feature type="transmembrane region" description="Helical" evidence="2">
    <location>
        <begin position="50"/>
        <end position="72"/>
    </location>
</feature>
<feature type="compositionally biased region" description="Polar residues" evidence="1">
    <location>
        <begin position="208"/>
        <end position="219"/>
    </location>
</feature>
<protein>
    <submittedName>
        <fullName evidence="3">Uncharacterized protein</fullName>
    </submittedName>
</protein>
<dbReference type="Proteomes" id="UP000502508">
    <property type="component" value="Chromosome"/>
</dbReference>
<dbReference type="AlphaFoldDB" id="A0A6F8XJ41"/>
<keyword evidence="2" id="KW-1133">Transmembrane helix</keyword>
<gene>
    <name evidence="3" type="ORF">Pflav_002210</name>
</gene>
<dbReference type="EMBL" id="AP022870">
    <property type="protein sequence ID" value="BCB73811.1"/>
    <property type="molecule type" value="Genomic_DNA"/>
</dbReference>
<organism evidence="3 4">
    <name type="scientific">Phytohabitans flavus</name>
    <dbReference type="NCBI Taxonomy" id="1076124"/>
    <lineage>
        <taxon>Bacteria</taxon>
        <taxon>Bacillati</taxon>
        <taxon>Actinomycetota</taxon>
        <taxon>Actinomycetes</taxon>
        <taxon>Micromonosporales</taxon>
        <taxon>Micromonosporaceae</taxon>
    </lineage>
</organism>
<dbReference type="KEGG" id="pfla:Pflav_002210"/>
<reference evidence="3 4" key="1">
    <citation type="submission" date="2020-03" db="EMBL/GenBank/DDBJ databases">
        <title>Whole genome shotgun sequence of Phytohabitans flavus NBRC 107702.</title>
        <authorList>
            <person name="Komaki H."/>
            <person name="Tamura T."/>
        </authorList>
    </citation>
    <scope>NUCLEOTIDE SEQUENCE [LARGE SCALE GENOMIC DNA]</scope>
    <source>
        <strain evidence="3 4">NBRC 107702</strain>
    </source>
</reference>
<evidence type="ECO:0000313" key="4">
    <source>
        <dbReference type="Proteomes" id="UP000502508"/>
    </source>
</evidence>
<keyword evidence="2" id="KW-0812">Transmembrane</keyword>
<dbReference type="RefSeq" id="WP_173032978.1">
    <property type="nucleotide sequence ID" value="NZ_AP022870.1"/>
</dbReference>
<evidence type="ECO:0000313" key="3">
    <source>
        <dbReference type="EMBL" id="BCB73811.1"/>
    </source>
</evidence>
<evidence type="ECO:0000256" key="1">
    <source>
        <dbReference type="SAM" id="MobiDB-lite"/>
    </source>
</evidence>
<sequence length="226" mass="24326">MRTEPQGDRDERVRAAVRAHIAAQDVPPPDLARIVGRAEAAARPRRRPGWVVHAVAAAVAVVVCGTVTAVAVTRSETHYGLAPVYSPDRIPDFTQLPGPEVVWPDAVRRLPIKLPDGSFYRITDTMDGDDLLVISQGREAGPLFFNPDTAAVRRAATPSISDGLAAPKVTTALVAGDRVVWFVTGRRAGKEVREAWTAPLAGARRPSWPTSRTARSSSAVCWPATR</sequence>
<proteinExistence type="predicted"/>
<keyword evidence="2" id="KW-0472">Membrane</keyword>